<feature type="transmembrane region" description="Helical" evidence="1">
    <location>
        <begin position="60"/>
        <end position="78"/>
    </location>
</feature>
<sequence>MADVPATRARITWLEWIGVAAGIVALVVSFLPWYRASDAVAAELREQGAPTWLPVWEGNFLAWFPVVLLLAVSVLLLWQRFGKPVQMLSSLWLTLAVLAVVMILLRWITLPMSVGSGFGLYLGLIVAVGSGLTAFLAFRRDQHTTQAT</sequence>
<keyword evidence="3" id="KW-1185">Reference proteome</keyword>
<evidence type="ECO:0000256" key="1">
    <source>
        <dbReference type="SAM" id="Phobius"/>
    </source>
</evidence>
<keyword evidence="1" id="KW-0812">Transmembrane</keyword>
<gene>
    <name evidence="2" type="ORF">SAMN05661093_04878</name>
</gene>
<keyword evidence="1" id="KW-1133">Transmembrane helix</keyword>
<name>A0A1W2EV63_KIBAR</name>
<protein>
    <submittedName>
        <fullName evidence="2">Uncharacterized protein</fullName>
    </submittedName>
</protein>
<dbReference type="RefSeq" id="WP_051897807.1">
    <property type="nucleotide sequence ID" value="NZ_FWXV01000004.1"/>
</dbReference>
<feature type="transmembrane region" description="Helical" evidence="1">
    <location>
        <begin position="90"/>
        <end position="108"/>
    </location>
</feature>
<feature type="transmembrane region" description="Helical" evidence="1">
    <location>
        <begin position="120"/>
        <end position="138"/>
    </location>
</feature>
<dbReference type="Proteomes" id="UP000192674">
    <property type="component" value="Unassembled WGS sequence"/>
</dbReference>
<dbReference type="AlphaFoldDB" id="A0A1W2EV63"/>
<organism evidence="2 3">
    <name type="scientific">Kibdelosporangium aridum</name>
    <dbReference type="NCBI Taxonomy" id="2030"/>
    <lineage>
        <taxon>Bacteria</taxon>
        <taxon>Bacillati</taxon>
        <taxon>Actinomycetota</taxon>
        <taxon>Actinomycetes</taxon>
        <taxon>Pseudonocardiales</taxon>
        <taxon>Pseudonocardiaceae</taxon>
        <taxon>Kibdelosporangium</taxon>
    </lineage>
</organism>
<evidence type="ECO:0000313" key="3">
    <source>
        <dbReference type="Proteomes" id="UP000192674"/>
    </source>
</evidence>
<accession>A0A1W2EV63</accession>
<dbReference type="OrthoDB" id="3690118at2"/>
<dbReference type="EMBL" id="FWXV01000004">
    <property type="protein sequence ID" value="SMD13545.1"/>
    <property type="molecule type" value="Genomic_DNA"/>
</dbReference>
<proteinExistence type="predicted"/>
<keyword evidence="1" id="KW-0472">Membrane</keyword>
<reference evidence="2 3" key="1">
    <citation type="submission" date="2017-04" db="EMBL/GenBank/DDBJ databases">
        <authorList>
            <person name="Afonso C.L."/>
            <person name="Miller P.J."/>
            <person name="Scott M.A."/>
            <person name="Spackman E."/>
            <person name="Goraichik I."/>
            <person name="Dimitrov K.M."/>
            <person name="Suarez D.L."/>
            <person name="Swayne D.E."/>
        </authorList>
    </citation>
    <scope>NUCLEOTIDE SEQUENCE [LARGE SCALE GENOMIC DNA]</scope>
    <source>
        <strain evidence="2 3">DSM 43828</strain>
    </source>
</reference>
<feature type="transmembrane region" description="Helical" evidence="1">
    <location>
        <begin position="12"/>
        <end position="34"/>
    </location>
</feature>
<evidence type="ECO:0000313" key="2">
    <source>
        <dbReference type="EMBL" id="SMD13545.1"/>
    </source>
</evidence>